<dbReference type="InterPro" id="IPR029044">
    <property type="entry name" value="Nucleotide-diphossugar_trans"/>
</dbReference>
<protein>
    <recommendedName>
        <fullName evidence="2">Capsular polysaccharide synthesis protein</fullName>
    </recommendedName>
</protein>
<reference evidence="1" key="1">
    <citation type="journal article" date="2020" name="Nature">
        <title>Giant virus diversity and host interactions through global metagenomics.</title>
        <authorList>
            <person name="Schulz F."/>
            <person name="Roux S."/>
            <person name="Paez-Espino D."/>
            <person name="Jungbluth S."/>
            <person name="Walsh D.A."/>
            <person name="Denef V.J."/>
            <person name="McMahon K.D."/>
            <person name="Konstantinidis K.T."/>
            <person name="Eloe-Fadrosh E.A."/>
            <person name="Kyrpides N.C."/>
            <person name="Woyke T."/>
        </authorList>
    </citation>
    <scope>NUCLEOTIDE SEQUENCE</scope>
    <source>
        <strain evidence="1">GVMAG-M-3300027759-16</strain>
    </source>
</reference>
<dbReference type="EMBL" id="MN740441">
    <property type="protein sequence ID" value="QHU26475.1"/>
    <property type="molecule type" value="Genomic_DNA"/>
</dbReference>
<sequence>MNKIYCFWTGSNELTPNRRNCLEQLRTASECQIVLVTKDTLNSYILQEHPLHEAYEYLSEVHKADYLRTYFMNFHGGGYSDIKYTTGSWVAAFDELGSSDAWMNGYKEEHSGCIAYPPVAEYWSELIGNGAYIAKPRTPLTEEWYSAMMSFLDSKLEKLRLNPSTCPRDHSGTGSSYPIAWAEMLGFIFHRVSFGYRDKLLKTVPTPIFHSYI</sequence>
<organism evidence="1">
    <name type="scientific">viral metagenome</name>
    <dbReference type="NCBI Taxonomy" id="1070528"/>
    <lineage>
        <taxon>unclassified sequences</taxon>
        <taxon>metagenomes</taxon>
        <taxon>organismal metagenomes</taxon>
    </lineage>
</organism>
<proteinExistence type="predicted"/>
<dbReference type="SUPFAM" id="SSF53448">
    <property type="entry name" value="Nucleotide-diphospho-sugar transferases"/>
    <property type="match status" value="1"/>
</dbReference>
<evidence type="ECO:0008006" key="2">
    <source>
        <dbReference type="Google" id="ProtNLM"/>
    </source>
</evidence>
<dbReference type="AlphaFoldDB" id="A0A6C0L8N2"/>
<evidence type="ECO:0000313" key="1">
    <source>
        <dbReference type="EMBL" id="QHU26475.1"/>
    </source>
</evidence>
<dbReference type="Gene3D" id="3.90.550.20">
    <property type="match status" value="1"/>
</dbReference>
<accession>A0A6C0L8N2</accession>
<name>A0A6C0L8N2_9ZZZZ</name>